<accession>A0A366MF72</accession>
<dbReference type="AlphaFoldDB" id="A0A366MF72"/>
<comment type="caution">
    <text evidence="2">The sequence shown here is derived from an EMBL/GenBank/DDBJ whole genome shotgun (WGS) entry which is preliminary data.</text>
</comment>
<gene>
    <name evidence="2" type="ORF">ALNOE001_01100</name>
</gene>
<dbReference type="Proteomes" id="UP000253099">
    <property type="component" value="Unassembled WGS sequence"/>
</dbReference>
<keyword evidence="1" id="KW-0812">Transmembrane</keyword>
<sequence length="75" mass="8271">MRGNNIKNNKILVFLISLILITVFFSAVYSTEEVDVGESNDEYVFPTTVKDDNVDGFCLDTGLAGPRATPEKSKI</sequence>
<evidence type="ECO:0000313" key="2">
    <source>
        <dbReference type="EMBL" id="RBQ24463.1"/>
    </source>
</evidence>
<name>A0A366MF72_9EURY</name>
<evidence type="ECO:0000256" key="1">
    <source>
        <dbReference type="SAM" id="Phobius"/>
    </source>
</evidence>
<keyword evidence="1" id="KW-0472">Membrane</keyword>
<protein>
    <submittedName>
        <fullName evidence="2">Uncharacterized protein</fullName>
    </submittedName>
</protein>
<reference evidence="2 3" key="1">
    <citation type="submission" date="2018-06" db="EMBL/GenBank/DDBJ databases">
        <title>Genomic insight into two independent archaeal endosymbiosis events.</title>
        <authorList>
            <person name="Lind A.E."/>
            <person name="Lewis W.H."/>
            <person name="Spang A."/>
            <person name="Guy L."/>
            <person name="Embley M.T."/>
            <person name="Ettema T.J.G."/>
        </authorList>
    </citation>
    <scope>NUCLEOTIDE SEQUENCE [LARGE SCALE GENOMIC DNA]</scope>
    <source>
        <strain evidence="2">NOE</strain>
    </source>
</reference>
<keyword evidence="1" id="KW-1133">Transmembrane helix</keyword>
<organism evidence="2 3">
    <name type="scientific">Candidatus Methanobinarius endosymbioticus</name>
    <dbReference type="NCBI Taxonomy" id="2006182"/>
    <lineage>
        <taxon>Archaea</taxon>
        <taxon>Methanobacteriati</taxon>
        <taxon>Methanobacteriota</taxon>
        <taxon>Methanomada group</taxon>
        <taxon>Methanobacteria</taxon>
        <taxon>Methanobacteriales</taxon>
        <taxon>Methanobacteriaceae</taxon>
        <taxon>Candidatus Methanobinarius</taxon>
    </lineage>
</organism>
<keyword evidence="3" id="KW-1185">Reference proteome</keyword>
<dbReference type="EMBL" id="NIZT01000003">
    <property type="protein sequence ID" value="RBQ24463.1"/>
    <property type="molecule type" value="Genomic_DNA"/>
</dbReference>
<feature type="transmembrane region" description="Helical" evidence="1">
    <location>
        <begin position="12"/>
        <end position="30"/>
    </location>
</feature>
<evidence type="ECO:0000313" key="3">
    <source>
        <dbReference type="Proteomes" id="UP000253099"/>
    </source>
</evidence>
<proteinExistence type="predicted"/>